<feature type="chain" id="PRO_5046978941" evidence="1">
    <location>
        <begin position="20"/>
        <end position="646"/>
    </location>
</feature>
<gene>
    <name evidence="2" type="ORF">NCI00_12170</name>
</gene>
<accession>A0ABT1FN56</accession>
<dbReference type="Gene3D" id="2.60.40.10">
    <property type="entry name" value="Immunoglobulins"/>
    <property type="match status" value="1"/>
</dbReference>
<name>A0ABT1FN56_9BACT</name>
<evidence type="ECO:0000313" key="2">
    <source>
        <dbReference type="EMBL" id="MCP1383190.1"/>
    </source>
</evidence>
<sequence length="646" mass="69974">MRIYLLLALLTFLFVDSYAQEDWCTNPPAGVSQGGFNVAGSSNGCAPFDVKVEKTVGDNYKYIYDYKGGSPLKAPYVPEDVTTHKYLKQGTYKILQLGSNGSGSVFCRTVNVYSPPNFTVRACSNRKIQVVIADDSTTKLYDGFTIDWGGVKENVSKPGVYTHSYSAATILATVFVTGSIGGQSLGCSIPSATIAINNVDLSTTSIRRVTLNNDGSVAVLIRAPVGTTTSVQVSQNSGAFTGLPGQITLTRDTATITVRDVNALKDTYCFRLNTNDGCANNAALTSNVVCATPLEVKAENRQNVAAWKEYPNAADFQSYRITRNLVSLGGASVRTNTTQTDANVTCGEQYCYQVTVRLVGGAESVSPSVCVKAISTEFPTVVQNAFVTVADEGKINIFATPPASGATPAKFKTIFFRTENGSGDFKEVASLDNLLSYVDNAVNPNQQSYCYRIAYENSCGNRSQPSEPLCSIYLSSKSGSTIDWTPETPFLVPVNRYQLEILDEQGNPYDQVPVGVNTSYSPNVSDQQLFRYRILGFGQGGGNSNSYSNYYVFKKNALLFIPDVFSPNGDNVNDVFAPKGQFVDKSRMIVYNRWGQVLFETSNALEGWDGTINGQPAVEGTYVFRIEITDSLGANFVKTGTVLLAR</sequence>
<evidence type="ECO:0000256" key="1">
    <source>
        <dbReference type="SAM" id="SignalP"/>
    </source>
</evidence>
<reference evidence="2 3" key="1">
    <citation type="submission" date="2022-06" db="EMBL/GenBank/DDBJ databases">
        <title>Runella sp. S5 genome sequencing.</title>
        <authorList>
            <person name="Park S."/>
        </authorList>
    </citation>
    <scope>NUCLEOTIDE SEQUENCE [LARGE SCALE GENOMIC DNA]</scope>
    <source>
        <strain evidence="2 3">S5</strain>
    </source>
</reference>
<protein>
    <submittedName>
        <fullName evidence="2">Gliding motility-associated C-terminal domain-containing protein</fullName>
    </submittedName>
</protein>
<dbReference type="InterPro" id="IPR013783">
    <property type="entry name" value="Ig-like_fold"/>
</dbReference>
<evidence type="ECO:0000313" key="3">
    <source>
        <dbReference type="Proteomes" id="UP001204772"/>
    </source>
</evidence>
<dbReference type="RefSeq" id="WP_253527871.1">
    <property type="nucleotide sequence ID" value="NZ_JAMZEL010000004.1"/>
</dbReference>
<dbReference type="InterPro" id="IPR026341">
    <property type="entry name" value="T9SS_type_B"/>
</dbReference>
<keyword evidence="3" id="KW-1185">Reference proteome</keyword>
<dbReference type="NCBIfam" id="TIGR04131">
    <property type="entry name" value="Bac_Flav_CTERM"/>
    <property type="match status" value="1"/>
</dbReference>
<dbReference type="Proteomes" id="UP001204772">
    <property type="component" value="Unassembled WGS sequence"/>
</dbReference>
<comment type="caution">
    <text evidence="2">The sequence shown here is derived from an EMBL/GenBank/DDBJ whole genome shotgun (WGS) entry which is preliminary data.</text>
</comment>
<proteinExistence type="predicted"/>
<organism evidence="2 3">
    <name type="scientific">Runella salmonicolor</name>
    <dbReference type="NCBI Taxonomy" id="2950278"/>
    <lineage>
        <taxon>Bacteria</taxon>
        <taxon>Pseudomonadati</taxon>
        <taxon>Bacteroidota</taxon>
        <taxon>Cytophagia</taxon>
        <taxon>Cytophagales</taxon>
        <taxon>Spirosomataceae</taxon>
        <taxon>Runella</taxon>
    </lineage>
</organism>
<keyword evidence="1" id="KW-0732">Signal</keyword>
<feature type="signal peptide" evidence="1">
    <location>
        <begin position="1"/>
        <end position="19"/>
    </location>
</feature>
<dbReference type="EMBL" id="JAMZEL010000004">
    <property type="protein sequence ID" value="MCP1383190.1"/>
    <property type="molecule type" value="Genomic_DNA"/>
</dbReference>
<dbReference type="Pfam" id="PF13585">
    <property type="entry name" value="CHU_C"/>
    <property type="match status" value="1"/>
</dbReference>